<evidence type="ECO:0000256" key="3">
    <source>
        <dbReference type="ARBA" id="ARBA00022679"/>
    </source>
</evidence>
<dbReference type="GO" id="GO:0051897">
    <property type="term" value="P:positive regulation of phosphatidylinositol 3-kinase/protein kinase B signal transduction"/>
    <property type="evidence" value="ECO:0007669"/>
    <property type="project" value="TreeGrafter"/>
</dbReference>
<dbReference type="InterPro" id="IPR011009">
    <property type="entry name" value="Kinase-like_dom_sf"/>
</dbReference>
<dbReference type="InterPro" id="IPR050122">
    <property type="entry name" value="RTK"/>
</dbReference>
<evidence type="ECO:0000256" key="2">
    <source>
        <dbReference type="ARBA" id="ARBA00004308"/>
    </source>
</evidence>
<evidence type="ECO:0000313" key="14">
    <source>
        <dbReference type="EMBL" id="VDP24793.1"/>
    </source>
</evidence>
<dbReference type="AlphaFoldDB" id="A0A183MNT6"/>
<keyword evidence="8" id="KW-0067">ATP-binding</keyword>
<dbReference type="PANTHER" id="PTHR24416:SF349">
    <property type="entry name" value="TYROSINE-PROTEIN KINASE RYK"/>
    <property type="match status" value="1"/>
</dbReference>
<evidence type="ECO:0000256" key="9">
    <source>
        <dbReference type="ARBA" id="ARBA00022989"/>
    </source>
</evidence>
<sequence length="303" mass="34238">MMSNNKQTEKATAEQARLFKSDACKFVGAKHSHIASIIAASSTSVCVSSLSNQQIINQPILIYSNAKYGNLKLFLQRRSNGNMRPNMVIDFPTRLDAHLDFVFINDVGIDVTRKRARLSSSDHCIIRVLPKILTAAQLINMALQILSAADYLHSINVIHEDIATRNCLLKCRTRVALSDSALSRDLFPEDYHCLGDNTNRPVKWLALEALIERKYTMATDVWSVGITLWELITRGQQPYASIDAFEMTAVLRTGYRLKKPHNCPDDLWKIIFACWKTNPSARPTIRQLITKLKAFKVAVTNYI</sequence>
<dbReference type="InterPro" id="IPR008266">
    <property type="entry name" value="Tyr_kinase_AS"/>
</dbReference>
<dbReference type="GO" id="GO:0012505">
    <property type="term" value="C:endomembrane system"/>
    <property type="evidence" value="ECO:0007669"/>
    <property type="project" value="UniProtKB-SubCell"/>
</dbReference>
<dbReference type="STRING" id="48269.A0A183MNT6"/>
<evidence type="ECO:0000256" key="12">
    <source>
        <dbReference type="ARBA" id="ARBA00023170"/>
    </source>
</evidence>
<dbReference type="GO" id="GO:0004713">
    <property type="term" value="F:protein tyrosine kinase activity"/>
    <property type="evidence" value="ECO:0007669"/>
    <property type="project" value="UniProtKB-KW"/>
</dbReference>
<dbReference type="FunFam" id="1.10.510.10:FF:001512">
    <property type="entry name" value="Receptor tyrosine-protein kinase erbB-2"/>
    <property type="match status" value="1"/>
</dbReference>
<dbReference type="Pfam" id="PF07714">
    <property type="entry name" value="PK_Tyr_Ser-Thr"/>
    <property type="match status" value="1"/>
</dbReference>
<keyword evidence="15" id="KW-1185">Reference proteome</keyword>
<evidence type="ECO:0000256" key="8">
    <source>
        <dbReference type="ARBA" id="ARBA00022840"/>
    </source>
</evidence>
<evidence type="ECO:0000256" key="7">
    <source>
        <dbReference type="ARBA" id="ARBA00022777"/>
    </source>
</evidence>
<dbReference type="GO" id="GO:0007169">
    <property type="term" value="P:cell surface receptor protein tyrosine kinase signaling pathway"/>
    <property type="evidence" value="ECO:0007669"/>
    <property type="project" value="TreeGrafter"/>
</dbReference>
<protein>
    <submittedName>
        <fullName evidence="14">Uncharacterized protein</fullName>
    </submittedName>
</protein>
<dbReference type="PROSITE" id="PS50011">
    <property type="entry name" value="PROTEIN_KINASE_DOM"/>
    <property type="match status" value="1"/>
</dbReference>
<evidence type="ECO:0000256" key="13">
    <source>
        <dbReference type="ARBA" id="ARBA00023180"/>
    </source>
</evidence>
<keyword evidence="6" id="KW-0547">Nucleotide-binding</keyword>
<keyword evidence="3" id="KW-0808">Transferase</keyword>
<keyword evidence="11" id="KW-0829">Tyrosine-protein kinase</keyword>
<dbReference type="GO" id="GO:0007409">
    <property type="term" value="P:axonogenesis"/>
    <property type="evidence" value="ECO:0007669"/>
    <property type="project" value="TreeGrafter"/>
</dbReference>
<dbReference type="Gene3D" id="1.10.510.10">
    <property type="entry name" value="Transferase(Phosphotransferase) domain 1"/>
    <property type="match status" value="1"/>
</dbReference>
<keyword evidence="10" id="KW-0472">Membrane</keyword>
<dbReference type="EMBL" id="UZAI01017443">
    <property type="protein sequence ID" value="VDP24793.1"/>
    <property type="molecule type" value="Genomic_DNA"/>
</dbReference>
<dbReference type="PROSITE" id="PS00109">
    <property type="entry name" value="PROTEIN_KINASE_TYR"/>
    <property type="match status" value="1"/>
</dbReference>
<reference evidence="14 15" key="1">
    <citation type="submission" date="2018-11" db="EMBL/GenBank/DDBJ databases">
        <authorList>
            <consortium name="Pathogen Informatics"/>
        </authorList>
    </citation>
    <scope>NUCLEOTIDE SEQUENCE [LARGE SCALE GENOMIC DNA]</scope>
    <source>
        <strain evidence="14 15">Zambia</strain>
    </source>
</reference>
<dbReference type="Proteomes" id="UP000277204">
    <property type="component" value="Unassembled WGS sequence"/>
</dbReference>
<proteinExistence type="predicted"/>
<keyword evidence="9" id="KW-1133">Transmembrane helix</keyword>
<organism evidence="14 15">
    <name type="scientific">Schistosoma margrebowiei</name>
    <dbReference type="NCBI Taxonomy" id="48269"/>
    <lineage>
        <taxon>Eukaryota</taxon>
        <taxon>Metazoa</taxon>
        <taxon>Spiralia</taxon>
        <taxon>Lophotrochozoa</taxon>
        <taxon>Platyhelminthes</taxon>
        <taxon>Trematoda</taxon>
        <taxon>Digenea</taxon>
        <taxon>Strigeidida</taxon>
        <taxon>Schistosomatoidea</taxon>
        <taxon>Schistosomatidae</taxon>
        <taxon>Schistosoma</taxon>
    </lineage>
</organism>
<accession>A0A183MNT6</accession>
<dbReference type="InterPro" id="IPR001245">
    <property type="entry name" value="Ser-Thr/Tyr_kinase_cat_dom"/>
</dbReference>
<keyword evidence="13" id="KW-0325">Glycoprotein</keyword>
<evidence type="ECO:0000256" key="11">
    <source>
        <dbReference type="ARBA" id="ARBA00023137"/>
    </source>
</evidence>
<keyword evidence="7" id="KW-0418">Kinase</keyword>
<dbReference type="GO" id="GO:0010976">
    <property type="term" value="P:positive regulation of neuron projection development"/>
    <property type="evidence" value="ECO:0007669"/>
    <property type="project" value="TreeGrafter"/>
</dbReference>
<dbReference type="PANTHER" id="PTHR24416">
    <property type="entry name" value="TYROSINE-PROTEIN KINASE RECEPTOR"/>
    <property type="match status" value="1"/>
</dbReference>
<keyword evidence="12" id="KW-0675">Receptor</keyword>
<evidence type="ECO:0000313" key="15">
    <source>
        <dbReference type="Proteomes" id="UP000277204"/>
    </source>
</evidence>
<dbReference type="GO" id="GO:0005524">
    <property type="term" value="F:ATP binding"/>
    <property type="evidence" value="ECO:0007669"/>
    <property type="project" value="UniProtKB-KW"/>
</dbReference>
<dbReference type="InterPro" id="IPR000719">
    <property type="entry name" value="Prot_kinase_dom"/>
</dbReference>
<evidence type="ECO:0000256" key="6">
    <source>
        <dbReference type="ARBA" id="ARBA00022741"/>
    </source>
</evidence>
<keyword evidence="4" id="KW-0812">Transmembrane</keyword>
<comment type="subcellular location">
    <subcellularLocation>
        <location evidence="2">Endomembrane system</location>
    </subcellularLocation>
    <subcellularLocation>
        <location evidence="1">Membrane</location>
        <topology evidence="1">Single-pass membrane protein</topology>
    </subcellularLocation>
</comment>
<evidence type="ECO:0000256" key="5">
    <source>
        <dbReference type="ARBA" id="ARBA00022729"/>
    </source>
</evidence>
<evidence type="ECO:0000256" key="4">
    <source>
        <dbReference type="ARBA" id="ARBA00022692"/>
    </source>
</evidence>
<dbReference type="GO" id="GO:0043235">
    <property type="term" value="C:receptor complex"/>
    <property type="evidence" value="ECO:0007669"/>
    <property type="project" value="TreeGrafter"/>
</dbReference>
<name>A0A183MNT6_9TREM</name>
<dbReference type="GO" id="GO:0050793">
    <property type="term" value="P:regulation of developmental process"/>
    <property type="evidence" value="ECO:0007669"/>
    <property type="project" value="UniProtKB-ARBA"/>
</dbReference>
<dbReference type="SUPFAM" id="SSF56112">
    <property type="entry name" value="Protein kinase-like (PK-like)"/>
    <property type="match status" value="1"/>
</dbReference>
<keyword evidence="5" id="KW-0732">Signal</keyword>
<evidence type="ECO:0000256" key="1">
    <source>
        <dbReference type="ARBA" id="ARBA00004167"/>
    </source>
</evidence>
<evidence type="ECO:0000256" key="10">
    <source>
        <dbReference type="ARBA" id="ARBA00023136"/>
    </source>
</evidence>
<gene>
    <name evidence="14" type="ORF">SMRZ_LOCUS17711</name>
</gene>
<dbReference type="GO" id="GO:0005886">
    <property type="term" value="C:plasma membrane"/>
    <property type="evidence" value="ECO:0007669"/>
    <property type="project" value="TreeGrafter"/>
</dbReference>